<dbReference type="Pfam" id="PF07859">
    <property type="entry name" value="Abhydrolase_3"/>
    <property type="match status" value="1"/>
</dbReference>
<keyword evidence="2" id="KW-0378">Hydrolase</keyword>
<name>A0ABT3ZQG7_9BURK</name>
<proteinExistence type="predicted"/>
<organism evidence="2 3">
    <name type="scientific">Robbsia betulipollinis</name>
    <dbReference type="NCBI Taxonomy" id="2981849"/>
    <lineage>
        <taxon>Bacteria</taxon>
        <taxon>Pseudomonadati</taxon>
        <taxon>Pseudomonadota</taxon>
        <taxon>Betaproteobacteria</taxon>
        <taxon>Burkholderiales</taxon>
        <taxon>Burkholderiaceae</taxon>
        <taxon>Robbsia</taxon>
    </lineage>
</organism>
<evidence type="ECO:0000313" key="3">
    <source>
        <dbReference type="Proteomes" id="UP001082899"/>
    </source>
</evidence>
<keyword evidence="3" id="KW-1185">Reference proteome</keyword>
<dbReference type="EMBL" id="JAPMXC010000005">
    <property type="protein sequence ID" value="MCY0388517.1"/>
    <property type="molecule type" value="Genomic_DNA"/>
</dbReference>
<dbReference type="InterPro" id="IPR013094">
    <property type="entry name" value="AB_hydrolase_3"/>
</dbReference>
<evidence type="ECO:0000313" key="2">
    <source>
        <dbReference type="EMBL" id="MCY0388517.1"/>
    </source>
</evidence>
<comment type="caution">
    <text evidence="2">The sequence shown here is derived from an EMBL/GenBank/DDBJ whole genome shotgun (WGS) entry which is preliminary data.</text>
</comment>
<dbReference type="PANTHER" id="PTHR23025">
    <property type="entry name" value="TRIACYLGLYCEROL LIPASE"/>
    <property type="match status" value="1"/>
</dbReference>
<feature type="domain" description="Alpha/beta hydrolase fold-3" evidence="1">
    <location>
        <begin position="147"/>
        <end position="352"/>
    </location>
</feature>
<protein>
    <submittedName>
        <fullName evidence="2">Alpha/beta hydrolase</fullName>
    </submittedName>
</protein>
<dbReference type="InterPro" id="IPR029058">
    <property type="entry name" value="AB_hydrolase_fold"/>
</dbReference>
<dbReference type="PANTHER" id="PTHR23025:SF3">
    <property type="entry name" value="HORMONE-SENSITIVE LIPASE"/>
    <property type="match status" value="1"/>
</dbReference>
<gene>
    <name evidence="2" type="ORF">OVY01_15105</name>
</gene>
<sequence length="381" mass="39952">MRLPSDLNDRSNGVFRLRLASSAVILATATLLLGACSTPSDKPSPLANAVAKTTADVRADDDMLSVLNALASLHPDAIEKVDVATARMQPGVADGVKIVLKNEGRSTSPTALVPGITTQDITIPGPAGALGATVYKPMGPGPFPVITYFHGGGWVIADRKVYDAGARGLAKASNAIVVSVDYRRAPEAKFPAAWDDAFASYRWVASHAASLGGDPRKLALAGESAGGNLAVATAIAARDAHAPMPLAVLAVYPVAQSGSLNTASYLENEVTKPLDKPMIEWFLDKLLASPDQKKDTRLDLVHANLAGLPPVTIINANIDPLRDDGEMLQKAIEAANGPVERRLYKGVTHEFFGTAAVVQKARDAQAYAGQRMKQAFGTGGM</sequence>
<dbReference type="SUPFAM" id="SSF53474">
    <property type="entry name" value="alpha/beta-Hydrolases"/>
    <property type="match status" value="1"/>
</dbReference>
<dbReference type="RefSeq" id="WP_267848410.1">
    <property type="nucleotide sequence ID" value="NZ_JAPMXC010000005.1"/>
</dbReference>
<accession>A0ABT3ZQG7</accession>
<dbReference type="Proteomes" id="UP001082899">
    <property type="component" value="Unassembled WGS sequence"/>
</dbReference>
<dbReference type="Gene3D" id="3.40.50.1820">
    <property type="entry name" value="alpha/beta hydrolase"/>
    <property type="match status" value="1"/>
</dbReference>
<dbReference type="GO" id="GO:0016787">
    <property type="term" value="F:hydrolase activity"/>
    <property type="evidence" value="ECO:0007669"/>
    <property type="project" value="UniProtKB-KW"/>
</dbReference>
<evidence type="ECO:0000259" key="1">
    <source>
        <dbReference type="Pfam" id="PF07859"/>
    </source>
</evidence>
<reference evidence="2" key="1">
    <citation type="submission" date="2022-11" db="EMBL/GenBank/DDBJ databases">
        <title>Robbsia betulipollinis sp. nov., isolated from pollen of birch (Betula pendula).</title>
        <authorList>
            <person name="Shi H."/>
            <person name="Ambika Manirajan B."/>
            <person name="Ratering S."/>
            <person name="Geissler-Plaum R."/>
            <person name="Schnell S."/>
        </authorList>
    </citation>
    <scope>NUCLEOTIDE SEQUENCE</scope>
    <source>
        <strain evidence="2">Bb-Pol-6</strain>
    </source>
</reference>